<dbReference type="PANTHER" id="PTHR35007">
    <property type="entry name" value="INTEGRAL MEMBRANE PROTEIN-RELATED"/>
    <property type="match status" value="1"/>
</dbReference>
<evidence type="ECO:0000256" key="6">
    <source>
        <dbReference type="SAM" id="Phobius"/>
    </source>
</evidence>
<evidence type="ECO:0000256" key="4">
    <source>
        <dbReference type="ARBA" id="ARBA00022989"/>
    </source>
</evidence>
<dbReference type="AlphaFoldDB" id="A0A2N5CTI5"/>
<protein>
    <submittedName>
        <fullName evidence="9">Secretion system protein</fullName>
    </submittedName>
</protein>
<evidence type="ECO:0000256" key="1">
    <source>
        <dbReference type="ARBA" id="ARBA00004651"/>
    </source>
</evidence>
<feature type="transmembrane region" description="Helical" evidence="6">
    <location>
        <begin position="126"/>
        <end position="146"/>
    </location>
</feature>
<evidence type="ECO:0000313" key="8">
    <source>
        <dbReference type="EMBL" id="AYV47747.1"/>
    </source>
</evidence>
<evidence type="ECO:0000256" key="5">
    <source>
        <dbReference type="ARBA" id="ARBA00023136"/>
    </source>
</evidence>
<evidence type="ECO:0000256" key="2">
    <source>
        <dbReference type="ARBA" id="ARBA00022475"/>
    </source>
</evidence>
<dbReference type="InterPro" id="IPR042094">
    <property type="entry name" value="T2SS_GspF_sf"/>
</dbReference>
<accession>A0A2N5CTI5</accession>
<keyword evidence="5 6" id="KW-0472">Membrane</keyword>
<reference evidence="9 10" key="1">
    <citation type="submission" date="2017-12" db="EMBL/GenBank/DDBJ databases">
        <title>The genome sequence of Caulobacter flavus CGMCC1 15093.</title>
        <authorList>
            <person name="Gao J."/>
            <person name="Mao X."/>
            <person name="Sun J."/>
        </authorList>
    </citation>
    <scope>NUCLEOTIDE SEQUENCE [LARGE SCALE GENOMIC DNA]</scope>
    <source>
        <strain evidence="9 10">CGMCC1 15093</strain>
    </source>
</reference>
<dbReference type="Proteomes" id="UP000234483">
    <property type="component" value="Unassembled WGS sequence"/>
</dbReference>
<organism evidence="9 10">
    <name type="scientific">Caulobacter flavus</name>
    <dbReference type="NCBI Taxonomy" id="1679497"/>
    <lineage>
        <taxon>Bacteria</taxon>
        <taxon>Pseudomonadati</taxon>
        <taxon>Pseudomonadota</taxon>
        <taxon>Alphaproteobacteria</taxon>
        <taxon>Caulobacterales</taxon>
        <taxon>Caulobacteraceae</taxon>
        <taxon>Caulobacter</taxon>
    </lineage>
</organism>
<evidence type="ECO:0000259" key="7">
    <source>
        <dbReference type="Pfam" id="PF00482"/>
    </source>
</evidence>
<dbReference type="Pfam" id="PF00482">
    <property type="entry name" value="T2SSF"/>
    <property type="match status" value="1"/>
</dbReference>
<feature type="domain" description="Type II secretion system protein GspF" evidence="7">
    <location>
        <begin position="164"/>
        <end position="288"/>
    </location>
</feature>
<dbReference type="EMBL" id="PJRQ01000023">
    <property type="protein sequence ID" value="PLR15377.1"/>
    <property type="molecule type" value="Genomic_DNA"/>
</dbReference>
<dbReference type="RefSeq" id="WP_101713263.1">
    <property type="nucleotide sequence ID" value="NZ_CP026100.1"/>
</dbReference>
<comment type="subcellular location">
    <subcellularLocation>
        <location evidence="1">Cell membrane</location>
        <topology evidence="1">Multi-pass membrane protein</topology>
    </subcellularLocation>
</comment>
<evidence type="ECO:0000313" key="11">
    <source>
        <dbReference type="Proteomes" id="UP000281192"/>
    </source>
</evidence>
<dbReference type="EMBL" id="CP026100">
    <property type="protein sequence ID" value="AYV47747.1"/>
    <property type="molecule type" value="Genomic_DNA"/>
</dbReference>
<feature type="transmembrane region" description="Helical" evidence="6">
    <location>
        <begin position="93"/>
        <end position="114"/>
    </location>
</feature>
<keyword evidence="2" id="KW-1003">Cell membrane</keyword>
<dbReference type="InterPro" id="IPR018076">
    <property type="entry name" value="T2SS_GspF_dom"/>
</dbReference>
<sequence length="331" mass="35500">MQGLLFPIVLVLAFVAAVLAGQTIFGLMLSAREQTQRVNRRLTLMAGGMSQEKVYESLVRDPRGSWIDRTPYGALHGRAALYLRQAGITAGPLQVLGVVAAAAAGLWLLALVFLRGQPVETPFSQVLVTAVGAAAISGAVTAMWIVQRHAARLAKLEEQLPLALDVMIRALRAGHPVISAVGLVTQEMPDPIGTEFGLVLDETTYGVEFRDALANLSRRTGSPDVAFFAVSIAIQSETGGNLAEILAGLATVIRGRASLAKRIRALSSEGRMSALILSLLPLFCVGVVSVFRPEFYTTKFSDPAFWPVVAGVVALYLVGQLMIRRIVTFKY</sequence>
<evidence type="ECO:0000313" key="9">
    <source>
        <dbReference type="EMBL" id="PLR15377.1"/>
    </source>
</evidence>
<dbReference type="Proteomes" id="UP000281192">
    <property type="component" value="Chromosome"/>
</dbReference>
<dbReference type="OrthoDB" id="9803381at2"/>
<evidence type="ECO:0000313" key="10">
    <source>
        <dbReference type="Proteomes" id="UP000234483"/>
    </source>
</evidence>
<dbReference type="Gene3D" id="1.20.81.30">
    <property type="entry name" value="Type II secretion system (T2SS), domain F"/>
    <property type="match status" value="1"/>
</dbReference>
<reference evidence="8 11" key="2">
    <citation type="submission" date="2018-01" db="EMBL/GenBank/DDBJ databases">
        <title>Complete genome sequence of Caulobacter flavus RHGG3.</title>
        <authorList>
            <person name="Yang E."/>
        </authorList>
    </citation>
    <scope>NUCLEOTIDE SEQUENCE [LARGE SCALE GENOMIC DNA]</scope>
    <source>
        <strain evidence="8 11">RHGG3</strain>
    </source>
</reference>
<dbReference type="KEGG" id="cfh:C1707_16595"/>
<gene>
    <name evidence="8" type="ORF">C1707_16595</name>
    <name evidence="9" type="ORF">CFHF_12070</name>
</gene>
<keyword evidence="3 6" id="KW-0812">Transmembrane</keyword>
<feature type="transmembrane region" description="Helical" evidence="6">
    <location>
        <begin position="304"/>
        <end position="323"/>
    </location>
</feature>
<dbReference type="PANTHER" id="PTHR35007:SF1">
    <property type="entry name" value="PILUS ASSEMBLY PROTEIN"/>
    <property type="match status" value="1"/>
</dbReference>
<feature type="transmembrane region" description="Helical" evidence="6">
    <location>
        <begin position="6"/>
        <end position="31"/>
    </location>
</feature>
<evidence type="ECO:0000256" key="3">
    <source>
        <dbReference type="ARBA" id="ARBA00022692"/>
    </source>
</evidence>
<dbReference type="GO" id="GO:0005886">
    <property type="term" value="C:plasma membrane"/>
    <property type="evidence" value="ECO:0007669"/>
    <property type="project" value="UniProtKB-SubCell"/>
</dbReference>
<keyword evidence="11" id="KW-1185">Reference proteome</keyword>
<name>A0A2N5CTI5_9CAUL</name>
<keyword evidence="4 6" id="KW-1133">Transmembrane helix</keyword>
<proteinExistence type="predicted"/>
<feature type="transmembrane region" description="Helical" evidence="6">
    <location>
        <begin position="272"/>
        <end position="292"/>
    </location>
</feature>